<accession>A0AAW1NUP6</accession>
<sequence length="483" mass="53618">MALHRGESMSGLLSSLEVGAALASSKSDLGRPSLPQDDLDRRHEELLAEADTSEPVPNKLYSAPSFTTPESPFVLDNGNEEASFSVTESFNGKIVLLTGATGYVGSLVLELLLRTCPSCTITTIIRGKNGISPLQRLEKLMNRQLFQQLASHRDECLRRITVLSAELSEEGCGVSAEDIPYLSQVDYIVHCAASIRFDLPIQEMLHQNYTTTANLMDLAAKHMRRTRCFTYVSTAFVNFNQPGGTQAEAIMQKVGFLNTYMLSKNLAEKMVMLRDQKPAPVCIVRPSLIGSLAGLPCPGYIGNTSGFTGIILGVGSGIITISNHDSHKIFPLVPADLVASSIVTACAAVAADGGKYKGELFGRRIKRVTWRSKYTFEHISNPYYFKLLCWIHTIRLYFYTFLLRLAGYPRIATKVLWHKDMQDSWLRYIRTYCAGTKHFYLNQAPRVFDMQDFAPSLLLGRPSIVRRTKSLIPGPDVSSLKQE</sequence>
<evidence type="ECO:0000313" key="4">
    <source>
        <dbReference type="Proteomes" id="UP001465755"/>
    </source>
</evidence>
<organism evidence="3 4">
    <name type="scientific">Symbiochloris irregularis</name>
    <dbReference type="NCBI Taxonomy" id="706552"/>
    <lineage>
        <taxon>Eukaryota</taxon>
        <taxon>Viridiplantae</taxon>
        <taxon>Chlorophyta</taxon>
        <taxon>core chlorophytes</taxon>
        <taxon>Trebouxiophyceae</taxon>
        <taxon>Trebouxiales</taxon>
        <taxon>Trebouxiaceae</taxon>
        <taxon>Symbiochloris</taxon>
    </lineage>
</organism>
<evidence type="ECO:0000313" key="3">
    <source>
        <dbReference type="EMBL" id="KAK9798133.1"/>
    </source>
</evidence>
<name>A0AAW1NUP6_9CHLO</name>
<feature type="domain" description="Thioester reductase (TE)" evidence="2">
    <location>
        <begin position="97"/>
        <end position="342"/>
    </location>
</feature>
<dbReference type="AlphaFoldDB" id="A0AAW1NUP6"/>
<keyword evidence="4" id="KW-1185">Reference proteome</keyword>
<dbReference type="Pfam" id="PF07993">
    <property type="entry name" value="NAD_binding_4"/>
    <property type="match status" value="1"/>
</dbReference>
<keyword evidence="1" id="KW-0443">Lipid metabolism</keyword>
<comment type="similarity">
    <text evidence="1">Belongs to the fatty acyl-CoA reductase family.</text>
</comment>
<gene>
    <name evidence="3" type="ORF">WJX73_005442</name>
</gene>
<comment type="function">
    <text evidence="1">Catalyzes the reduction of fatty acyl-CoA to fatty alcohols.</text>
</comment>
<keyword evidence="1" id="KW-0560">Oxidoreductase</keyword>
<keyword evidence="1" id="KW-0444">Lipid biosynthesis</keyword>
<dbReference type="PANTHER" id="PTHR11011">
    <property type="entry name" value="MALE STERILITY PROTEIN 2-RELATED"/>
    <property type="match status" value="1"/>
</dbReference>
<dbReference type="GO" id="GO:0080019">
    <property type="term" value="F:alcohol-forming very long-chain fatty acyl-CoA reductase activity"/>
    <property type="evidence" value="ECO:0007669"/>
    <property type="project" value="InterPro"/>
</dbReference>
<keyword evidence="1" id="KW-0521">NADP</keyword>
<dbReference type="EMBL" id="JALJOQ010000102">
    <property type="protein sequence ID" value="KAK9798133.1"/>
    <property type="molecule type" value="Genomic_DNA"/>
</dbReference>
<dbReference type="Proteomes" id="UP001465755">
    <property type="component" value="Unassembled WGS sequence"/>
</dbReference>
<dbReference type="InterPro" id="IPR026055">
    <property type="entry name" value="FAR"/>
</dbReference>
<dbReference type="InterPro" id="IPR013120">
    <property type="entry name" value="FAR_NAD-bd"/>
</dbReference>
<evidence type="ECO:0000259" key="2">
    <source>
        <dbReference type="Pfam" id="PF07993"/>
    </source>
</evidence>
<comment type="caution">
    <text evidence="3">The sequence shown here is derived from an EMBL/GenBank/DDBJ whole genome shotgun (WGS) entry which is preliminary data.</text>
</comment>
<proteinExistence type="inferred from homology"/>
<dbReference type="GO" id="GO:0035336">
    <property type="term" value="P:long-chain fatty-acyl-CoA metabolic process"/>
    <property type="evidence" value="ECO:0007669"/>
    <property type="project" value="TreeGrafter"/>
</dbReference>
<dbReference type="EC" id="1.2.1.84" evidence="1"/>
<dbReference type="InterPro" id="IPR036291">
    <property type="entry name" value="NAD(P)-bd_dom_sf"/>
</dbReference>
<comment type="catalytic activity">
    <reaction evidence="1">
        <text>a long-chain fatty acyl-CoA + 2 NADPH + 2 H(+) = a long-chain primary fatty alcohol + 2 NADP(+) + CoA</text>
        <dbReference type="Rhea" id="RHEA:52716"/>
        <dbReference type="ChEBI" id="CHEBI:15378"/>
        <dbReference type="ChEBI" id="CHEBI:57287"/>
        <dbReference type="ChEBI" id="CHEBI:57783"/>
        <dbReference type="ChEBI" id="CHEBI:58349"/>
        <dbReference type="ChEBI" id="CHEBI:77396"/>
        <dbReference type="ChEBI" id="CHEBI:83139"/>
        <dbReference type="EC" id="1.2.1.84"/>
    </reaction>
</comment>
<protein>
    <recommendedName>
        <fullName evidence="1">Fatty acyl-CoA reductase</fullName>
        <ecNumber evidence="1">1.2.1.84</ecNumber>
    </recommendedName>
</protein>
<dbReference type="PANTHER" id="PTHR11011:SF45">
    <property type="entry name" value="FATTY ACYL-COA REDUCTASE CG8306-RELATED"/>
    <property type="match status" value="1"/>
</dbReference>
<dbReference type="Gene3D" id="3.40.50.720">
    <property type="entry name" value="NAD(P)-binding Rossmann-like Domain"/>
    <property type="match status" value="1"/>
</dbReference>
<dbReference type="SUPFAM" id="SSF51735">
    <property type="entry name" value="NAD(P)-binding Rossmann-fold domains"/>
    <property type="match status" value="1"/>
</dbReference>
<reference evidence="3 4" key="1">
    <citation type="journal article" date="2024" name="Nat. Commun.">
        <title>Phylogenomics reveals the evolutionary origins of lichenization in chlorophyte algae.</title>
        <authorList>
            <person name="Puginier C."/>
            <person name="Libourel C."/>
            <person name="Otte J."/>
            <person name="Skaloud P."/>
            <person name="Haon M."/>
            <person name="Grisel S."/>
            <person name="Petersen M."/>
            <person name="Berrin J.G."/>
            <person name="Delaux P.M."/>
            <person name="Dal Grande F."/>
            <person name="Keller J."/>
        </authorList>
    </citation>
    <scope>NUCLEOTIDE SEQUENCE [LARGE SCALE GENOMIC DNA]</scope>
    <source>
        <strain evidence="3 4">SAG 2036</strain>
    </source>
</reference>
<dbReference type="GO" id="GO:0102965">
    <property type="term" value="F:alcohol-forming long-chain fatty acyl-CoA reductase activity"/>
    <property type="evidence" value="ECO:0007669"/>
    <property type="project" value="UniProtKB-EC"/>
</dbReference>
<evidence type="ECO:0000256" key="1">
    <source>
        <dbReference type="RuleBase" id="RU363097"/>
    </source>
</evidence>